<keyword evidence="2" id="KW-1185">Reference proteome</keyword>
<evidence type="ECO:0000313" key="2">
    <source>
        <dbReference type="Proteomes" id="UP000601789"/>
    </source>
</evidence>
<gene>
    <name evidence="1" type="ORF">IOD40_08985</name>
</gene>
<proteinExistence type="predicted"/>
<dbReference type="RefSeq" id="WP_198476183.1">
    <property type="nucleotide sequence ID" value="NZ_JADGMQ010000004.1"/>
</dbReference>
<protein>
    <submittedName>
        <fullName evidence="1">Uncharacterized protein</fullName>
    </submittedName>
</protein>
<dbReference type="EMBL" id="JADGMQ010000004">
    <property type="protein sequence ID" value="MBI1620793.1"/>
    <property type="molecule type" value="Genomic_DNA"/>
</dbReference>
<accession>A0ABS0SBX7</accession>
<dbReference type="Proteomes" id="UP000601789">
    <property type="component" value="Unassembled WGS sequence"/>
</dbReference>
<sequence>MTIQAMAAQRQAIYELFDTDITDDDGDVATMELARLNRAILVTPAACAEDVTTKMRVWGDIMQDYGDGIVDGQAELWASLTADVASFAKAA</sequence>
<evidence type="ECO:0000313" key="1">
    <source>
        <dbReference type="EMBL" id="MBI1620793.1"/>
    </source>
</evidence>
<name>A0ABS0SBX7_9HYPH</name>
<organism evidence="1 2">
    <name type="scientific">Aquamicrobium zhengzhouense</name>
    <dbReference type="NCBI Taxonomy" id="2781738"/>
    <lineage>
        <taxon>Bacteria</taxon>
        <taxon>Pseudomonadati</taxon>
        <taxon>Pseudomonadota</taxon>
        <taxon>Alphaproteobacteria</taxon>
        <taxon>Hyphomicrobiales</taxon>
        <taxon>Phyllobacteriaceae</taxon>
        <taxon>Aquamicrobium</taxon>
    </lineage>
</organism>
<reference evidence="1 2" key="1">
    <citation type="submission" date="2020-10" db="EMBL/GenBank/DDBJ databases">
        <title>Aquamicrobium zhengzhouensis sp. nov., a exopolysaccharide producing bacterium isolated from farmland soil.</title>
        <authorList>
            <person name="Wang X."/>
        </authorList>
    </citation>
    <scope>NUCLEOTIDE SEQUENCE [LARGE SCALE GENOMIC DNA]</scope>
    <source>
        <strain evidence="2">cd-1</strain>
    </source>
</reference>
<comment type="caution">
    <text evidence="1">The sequence shown here is derived from an EMBL/GenBank/DDBJ whole genome shotgun (WGS) entry which is preliminary data.</text>
</comment>